<dbReference type="RefSeq" id="WP_006061662.1">
    <property type="nucleotide sequence ID" value="NZ_KB290820.1"/>
</dbReference>
<feature type="transmembrane region" description="Helical" evidence="8">
    <location>
        <begin position="50"/>
        <end position="76"/>
    </location>
</feature>
<protein>
    <submittedName>
        <fullName evidence="9">Putative azaleucine resistance protein AzlC</fullName>
    </submittedName>
</protein>
<gene>
    <name evidence="9" type="ORF">HMPREF9997_02241</name>
</gene>
<dbReference type="eggNOG" id="COG1296">
    <property type="taxonomic scope" value="Bacteria"/>
</dbReference>
<name>L1MBG9_9CORY</name>
<feature type="transmembrane region" description="Helical" evidence="8">
    <location>
        <begin position="196"/>
        <end position="224"/>
    </location>
</feature>
<evidence type="ECO:0000256" key="8">
    <source>
        <dbReference type="SAM" id="Phobius"/>
    </source>
</evidence>
<dbReference type="EMBL" id="AMEM01000037">
    <property type="protein sequence ID" value="EKX88567.1"/>
    <property type="molecule type" value="Genomic_DNA"/>
</dbReference>
<evidence type="ECO:0000256" key="4">
    <source>
        <dbReference type="ARBA" id="ARBA00022475"/>
    </source>
</evidence>
<keyword evidence="6 8" id="KW-1133">Transmembrane helix</keyword>
<accession>L1MBG9</accession>
<comment type="similarity">
    <text evidence="2">Belongs to the AzlC family.</text>
</comment>
<keyword evidence="10" id="KW-1185">Reference proteome</keyword>
<comment type="caution">
    <text evidence="9">The sequence shown here is derived from an EMBL/GenBank/DDBJ whole genome shotgun (WGS) entry which is preliminary data.</text>
</comment>
<dbReference type="GO" id="GO:0005886">
    <property type="term" value="C:plasma membrane"/>
    <property type="evidence" value="ECO:0007669"/>
    <property type="project" value="UniProtKB-SubCell"/>
</dbReference>
<keyword evidence="7 8" id="KW-0472">Membrane</keyword>
<keyword evidence="4" id="KW-1003">Cell membrane</keyword>
<dbReference type="HOGENOM" id="CLU_065777_4_1_11"/>
<evidence type="ECO:0000256" key="6">
    <source>
        <dbReference type="ARBA" id="ARBA00022989"/>
    </source>
</evidence>
<evidence type="ECO:0000256" key="3">
    <source>
        <dbReference type="ARBA" id="ARBA00022448"/>
    </source>
</evidence>
<keyword evidence="3" id="KW-0813">Transport</keyword>
<dbReference type="GO" id="GO:1903785">
    <property type="term" value="P:L-valine transmembrane transport"/>
    <property type="evidence" value="ECO:0007669"/>
    <property type="project" value="TreeGrafter"/>
</dbReference>
<evidence type="ECO:0000256" key="1">
    <source>
        <dbReference type="ARBA" id="ARBA00004651"/>
    </source>
</evidence>
<keyword evidence="5 8" id="KW-0812">Transmembrane</keyword>
<reference evidence="9 10" key="1">
    <citation type="submission" date="2012-05" db="EMBL/GenBank/DDBJ databases">
        <authorList>
            <person name="Weinstock G."/>
            <person name="Sodergren E."/>
            <person name="Lobos E.A."/>
            <person name="Fulton L."/>
            <person name="Fulton R."/>
            <person name="Courtney L."/>
            <person name="Fronick C."/>
            <person name="O'Laughlin M."/>
            <person name="Godfrey J."/>
            <person name="Wilson R.M."/>
            <person name="Miner T."/>
            <person name="Farmer C."/>
            <person name="Delehaunty K."/>
            <person name="Cordes M."/>
            <person name="Minx P."/>
            <person name="Tomlinson C."/>
            <person name="Chen J."/>
            <person name="Wollam A."/>
            <person name="Pepin K.H."/>
            <person name="Bhonagiri V."/>
            <person name="Zhang X."/>
            <person name="Suruliraj S."/>
            <person name="Warren W."/>
            <person name="Mitreva M."/>
            <person name="Mardis E.R."/>
            <person name="Wilson R.K."/>
        </authorList>
    </citation>
    <scope>NUCLEOTIDE SEQUENCE [LARGE SCALE GENOMIC DNA]</scope>
    <source>
        <strain evidence="9 10">F0235</strain>
    </source>
</reference>
<evidence type="ECO:0000313" key="9">
    <source>
        <dbReference type="EMBL" id="EKX88567.1"/>
    </source>
</evidence>
<sequence length="244" mass="26676">MVSRETLREWRAGFSDAWTVGLGLVPLGLAFGLLITQSGFSWWWAPILSLVIYAGSMEFLAIGMITAGVGIIPAAVTGFMVNFRHIFYGLTFPRHLIRNFWARAYSTYALTDESYAIVSARAAAGDGHRMTASRMLSIQVVCQLAWVLPGIIGALAGTALPDTLTGMDFALTALFLVLAWESFASHRDVSLPLSAGLFAVAFALLLPSQMLVLALVCYFCLLLIRFLSPRIDALLHTDLDKARR</sequence>
<dbReference type="PATRIC" id="fig|1035195.3.peg.2005"/>
<proteinExistence type="inferred from homology"/>
<dbReference type="Pfam" id="PF03591">
    <property type="entry name" value="AzlC"/>
    <property type="match status" value="1"/>
</dbReference>
<organism evidence="9 10">
    <name type="scientific">Corynebacterium durum F0235</name>
    <dbReference type="NCBI Taxonomy" id="1035195"/>
    <lineage>
        <taxon>Bacteria</taxon>
        <taxon>Bacillati</taxon>
        <taxon>Actinomycetota</taxon>
        <taxon>Actinomycetes</taxon>
        <taxon>Mycobacteriales</taxon>
        <taxon>Corynebacteriaceae</taxon>
        <taxon>Corynebacterium</taxon>
    </lineage>
</organism>
<evidence type="ECO:0000256" key="2">
    <source>
        <dbReference type="ARBA" id="ARBA00010735"/>
    </source>
</evidence>
<dbReference type="PANTHER" id="PTHR34979">
    <property type="entry name" value="INNER MEMBRANE PROTEIN YGAZ"/>
    <property type="match status" value="1"/>
</dbReference>
<evidence type="ECO:0000313" key="10">
    <source>
        <dbReference type="Proteomes" id="UP000010445"/>
    </source>
</evidence>
<evidence type="ECO:0000256" key="5">
    <source>
        <dbReference type="ARBA" id="ARBA00022692"/>
    </source>
</evidence>
<comment type="subcellular location">
    <subcellularLocation>
        <location evidence="1">Cell membrane</location>
        <topology evidence="1">Multi-pass membrane protein</topology>
    </subcellularLocation>
</comment>
<feature type="transmembrane region" description="Helical" evidence="8">
    <location>
        <begin position="138"/>
        <end position="160"/>
    </location>
</feature>
<dbReference type="InterPro" id="IPR011606">
    <property type="entry name" value="Brnchd-chn_aa_trnsp_permease"/>
</dbReference>
<dbReference type="AlphaFoldDB" id="L1MBG9"/>
<dbReference type="PANTHER" id="PTHR34979:SF1">
    <property type="entry name" value="INNER MEMBRANE PROTEIN YGAZ"/>
    <property type="match status" value="1"/>
</dbReference>
<feature type="transmembrane region" description="Helical" evidence="8">
    <location>
        <begin position="20"/>
        <end position="44"/>
    </location>
</feature>
<dbReference type="Proteomes" id="UP000010445">
    <property type="component" value="Unassembled WGS sequence"/>
</dbReference>
<evidence type="ECO:0000256" key="7">
    <source>
        <dbReference type="ARBA" id="ARBA00023136"/>
    </source>
</evidence>
<dbReference type="OrthoDB" id="3181706at2"/>
<dbReference type="STRING" id="1035195.HMPREF9997_02241"/>